<accession>A0A699YSC6</accession>
<comment type="caution">
    <text evidence="1">The sequence shown here is derived from an EMBL/GenBank/DDBJ whole genome shotgun (WGS) entry which is preliminary data.</text>
</comment>
<dbReference type="EMBL" id="BLLF01000506">
    <property type="protein sequence ID" value="GFH12471.1"/>
    <property type="molecule type" value="Genomic_DNA"/>
</dbReference>
<gene>
    <name evidence="1" type="ORF">HaLaN_08169</name>
</gene>
<dbReference type="Proteomes" id="UP000485058">
    <property type="component" value="Unassembled WGS sequence"/>
</dbReference>
<name>A0A699YSC6_HAELA</name>
<evidence type="ECO:0000313" key="2">
    <source>
        <dbReference type="Proteomes" id="UP000485058"/>
    </source>
</evidence>
<proteinExistence type="predicted"/>
<sequence length="83" mass="9161">MQKLSLSKCLPLCRPVNAMVGKKRGVQAKCSDVQKAREVMARRRAAEAEAKAQALAAELRWECRVTFQAAIQALQCQCGSLQQ</sequence>
<keyword evidence="2" id="KW-1185">Reference proteome</keyword>
<dbReference type="AlphaFoldDB" id="A0A699YSC6"/>
<evidence type="ECO:0000313" key="1">
    <source>
        <dbReference type="EMBL" id="GFH12471.1"/>
    </source>
</evidence>
<organism evidence="1 2">
    <name type="scientific">Haematococcus lacustris</name>
    <name type="common">Green alga</name>
    <name type="synonym">Haematococcus pluvialis</name>
    <dbReference type="NCBI Taxonomy" id="44745"/>
    <lineage>
        <taxon>Eukaryota</taxon>
        <taxon>Viridiplantae</taxon>
        <taxon>Chlorophyta</taxon>
        <taxon>core chlorophytes</taxon>
        <taxon>Chlorophyceae</taxon>
        <taxon>CS clade</taxon>
        <taxon>Chlamydomonadales</taxon>
        <taxon>Haematococcaceae</taxon>
        <taxon>Haematococcus</taxon>
    </lineage>
</organism>
<reference evidence="1 2" key="1">
    <citation type="submission" date="2020-02" db="EMBL/GenBank/DDBJ databases">
        <title>Draft genome sequence of Haematococcus lacustris strain NIES-144.</title>
        <authorList>
            <person name="Morimoto D."/>
            <person name="Nakagawa S."/>
            <person name="Yoshida T."/>
            <person name="Sawayama S."/>
        </authorList>
    </citation>
    <scope>NUCLEOTIDE SEQUENCE [LARGE SCALE GENOMIC DNA]</scope>
    <source>
        <strain evidence="1 2">NIES-144</strain>
    </source>
</reference>
<protein>
    <submittedName>
        <fullName evidence="1">Uncharacterized protein</fullName>
    </submittedName>
</protein>